<keyword evidence="2" id="KW-1185">Reference proteome</keyword>
<dbReference type="Proteomes" id="UP000297654">
    <property type="component" value="Unassembled WGS sequence"/>
</dbReference>
<dbReference type="EMBL" id="SOFF01000010">
    <property type="protein sequence ID" value="TFB93830.1"/>
    <property type="molecule type" value="Genomic_DNA"/>
</dbReference>
<sequence>MSQASQLYAALSRYARASGRAVSETVTLYAMEAFLSRLAQTIYKDDFVLKGGVLLAAYRLRRPTSDIDMEAVNFQVDASHLLAVVEAVAAVTVDDALAIDAARTEVRAIREGDDYSGLRVKIFAHVYTSALSFHLDISTGDPIWLAPRSVAVPRILGGEFEMLGYPLVMVVAEKAVTMLTRGTTSTRWRDIVDLRNFSLTHDFSASELRGAAQRVADFRQVPLTSVSVATTGWPVVAQTKWAAWRRKLALTDICLESFDNQLADVIHFIDPVFTGTVGDVDTWDSSTQRWATP</sequence>
<gene>
    <name evidence="1" type="ORF">E3O10_02155</name>
</gene>
<accession>A0A1H8G278</accession>
<comment type="caution">
    <text evidence="1">The sequence shown here is derived from an EMBL/GenBank/DDBJ whole genome shotgun (WGS) entry which is preliminary data.</text>
</comment>
<proteinExistence type="predicted"/>
<evidence type="ECO:0000313" key="1">
    <source>
        <dbReference type="EMBL" id="TFB93830.1"/>
    </source>
</evidence>
<protein>
    <submittedName>
        <fullName evidence="1">Nucleotidyl transferase AbiEii/AbiGii toxin family protein</fullName>
    </submittedName>
</protein>
<dbReference type="AlphaFoldDB" id="A0A1H8G278"/>
<dbReference type="InterPro" id="IPR014942">
    <property type="entry name" value="AbiEii"/>
</dbReference>
<dbReference type="GO" id="GO:0016740">
    <property type="term" value="F:transferase activity"/>
    <property type="evidence" value="ECO:0007669"/>
    <property type="project" value="UniProtKB-KW"/>
</dbReference>
<dbReference type="Pfam" id="PF08843">
    <property type="entry name" value="AbiEii"/>
    <property type="match status" value="1"/>
</dbReference>
<reference evidence="1 2" key="1">
    <citation type="submission" date="2019-03" db="EMBL/GenBank/DDBJ databases">
        <title>Genomics of glacier-inhabiting Cryobacterium strains.</title>
        <authorList>
            <person name="Liu Q."/>
            <person name="Xin Y.-H."/>
        </authorList>
    </citation>
    <scope>NUCLEOTIDE SEQUENCE [LARGE SCALE GENOMIC DNA]</scope>
    <source>
        <strain evidence="1 2">Hh15</strain>
    </source>
</reference>
<organism evidence="1 2">
    <name type="scientific">Cryobacterium luteum</name>
    <dbReference type="NCBI Taxonomy" id="1424661"/>
    <lineage>
        <taxon>Bacteria</taxon>
        <taxon>Bacillati</taxon>
        <taxon>Actinomycetota</taxon>
        <taxon>Actinomycetes</taxon>
        <taxon>Micrococcales</taxon>
        <taxon>Microbacteriaceae</taxon>
        <taxon>Cryobacterium</taxon>
    </lineage>
</organism>
<keyword evidence="1" id="KW-0808">Transferase</keyword>
<dbReference type="RefSeq" id="WP_092109658.1">
    <property type="nucleotide sequence ID" value="NZ_FOCN01000007.1"/>
</dbReference>
<name>A0A1H8G278_9MICO</name>
<evidence type="ECO:0000313" key="2">
    <source>
        <dbReference type="Proteomes" id="UP000297654"/>
    </source>
</evidence>
<dbReference type="STRING" id="1424661.SAMN05216281_1072"/>